<dbReference type="AlphaFoldDB" id="A0A857GSF9"/>
<gene>
    <name evidence="1" type="ORF">CTT34_10295</name>
</gene>
<evidence type="ECO:0000313" key="1">
    <source>
        <dbReference type="EMBL" id="QHD50051.1"/>
    </source>
</evidence>
<dbReference type="Pfam" id="PF09950">
    <property type="entry name" value="Major_capside"/>
    <property type="match status" value="1"/>
</dbReference>
<organism evidence="1 2">
    <name type="scientific">Vreelandella aquamarina</name>
    <dbReference type="NCBI Taxonomy" id="77097"/>
    <lineage>
        <taxon>Bacteria</taxon>
        <taxon>Pseudomonadati</taxon>
        <taxon>Pseudomonadota</taxon>
        <taxon>Gammaproteobacteria</taxon>
        <taxon>Oceanospirillales</taxon>
        <taxon>Halomonadaceae</taxon>
        <taxon>Vreelandella</taxon>
    </lineage>
</organism>
<dbReference type="InterPro" id="IPR020049">
    <property type="entry name" value="Major_capsid-like"/>
</dbReference>
<reference evidence="1 2" key="1">
    <citation type="submission" date="2017-10" db="EMBL/GenBank/DDBJ databases">
        <title>Coral associated bacteria.</title>
        <authorList>
            <person name="Wang X."/>
        </authorList>
    </citation>
    <scope>NUCLEOTIDE SEQUENCE [LARGE SCALE GENOMIC DNA]</scope>
    <source>
        <strain evidence="1 2">SCSIO 43005</strain>
    </source>
</reference>
<proteinExistence type="predicted"/>
<accession>A0A857GSF9</accession>
<dbReference type="Proteomes" id="UP000463949">
    <property type="component" value="Chromosome"/>
</dbReference>
<name>A0A857GSF9_9GAMM</name>
<sequence length="206" mass="22841">MPTATAWTKCAWLMQWGTNLSERKGRVARKAIDQLVNKVALVGDAAHGFYGFTNHPNLGETAVTGDWTNPATTGQQILDDLLAMYDAVQIQSFDNHIPNTLALAPTRRSALMRKNVNEGGNWESVMARFRSLYPGVNIIASTELEPSAANGNESTAVMYERDVDNMKHRDSAPVRAAACREAQPRNGDRLYRQMLRRGYLPPAVTH</sequence>
<dbReference type="KEGG" id="hmd:CTT34_10295"/>
<protein>
    <submittedName>
        <fullName evidence="1">Uncharacterized protein</fullName>
    </submittedName>
</protein>
<dbReference type="EMBL" id="CP024621">
    <property type="protein sequence ID" value="QHD50051.1"/>
    <property type="molecule type" value="Genomic_DNA"/>
</dbReference>
<evidence type="ECO:0000313" key="2">
    <source>
        <dbReference type="Proteomes" id="UP000463949"/>
    </source>
</evidence>